<evidence type="ECO:0000259" key="5">
    <source>
        <dbReference type="PROSITE" id="PS50043"/>
    </source>
</evidence>
<keyword evidence="7" id="KW-1185">Reference proteome</keyword>
<evidence type="ECO:0000256" key="1">
    <source>
        <dbReference type="ARBA" id="ARBA00023015"/>
    </source>
</evidence>
<feature type="region of interest" description="Disordered" evidence="4">
    <location>
        <begin position="146"/>
        <end position="170"/>
    </location>
</feature>
<dbReference type="InterPro" id="IPR039420">
    <property type="entry name" value="WalR-like"/>
</dbReference>
<sequence length="232" mass="24069">MTERTTGFARTSVLRALPGAAAATCGVRLFLVGPDALARAGIRSLLDGHGDITVVGEDEPGPRALAAVRAHEPDVLLAHGLRDEEETGALLRAVGPDGAVLTVGGAGPLSRPEPALRGHLPVTTSAAQLAAAVSLAAAGYSVARGAPAPADRPARVRTPGPSSVSPVPPDRLTARECQILDLVSRGLSNTEIARALTLSEHTVKTHVQNLLQKLRLRNRVHVAIYAFESGLR</sequence>
<reference evidence="7" key="1">
    <citation type="journal article" date="2019" name="Int. J. Syst. Evol. Microbiol.">
        <title>The Global Catalogue of Microorganisms (GCM) 10K type strain sequencing project: providing services to taxonomists for standard genome sequencing and annotation.</title>
        <authorList>
            <consortium name="The Broad Institute Genomics Platform"/>
            <consortium name="The Broad Institute Genome Sequencing Center for Infectious Disease"/>
            <person name="Wu L."/>
            <person name="Ma J."/>
        </authorList>
    </citation>
    <scope>NUCLEOTIDE SEQUENCE [LARGE SCALE GENOMIC DNA]</scope>
    <source>
        <strain evidence="7">JCM 4816</strain>
    </source>
</reference>
<name>A0ABP6TG42_9ACTN</name>
<evidence type="ECO:0000313" key="7">
    <source>
        <dbReference type="Proteomes" id="UP001501455"/>
    </source>
</evidence>
<dbReference type="Pfam" id="PF00196">
    <property type="entry name" value="GerE"/>
    <property type="match status" value="1"/>
</dbReference>
<dbReference type="SMART" id="SM00421">
    <property type="entry name" value="HTH_LUXR"/>
    <property type="match status" value="1"/>
</dbReference>
<dbReference type="PANTHER" id="PTHR43214:SF24">
    <property type="entry name" value="TRANSCRIPTIONAL REGULATORY PROTEIN NARL-RELATED"/>
    <property type="match status" value="1"/>
</dbReference>
<dbReference type="PRINTS" id="PR00038">
    <property type="entry name" value="HTHLUXR"/>
</dbReference>
<evidence type="ECO:0000256" key="4">
    <source>
        <dbReference type="SAM" id="MobiDB-lite"/>
    </source>
</evidence>
<dbReference type="Gene3D" id="1.10.10.10">
    <property type="entry name" value="Winged helix-like DNA-binding domain superfamily/Winged helix DNA-binding domain"/>
    <property type="match status" value="1"/>
</dbReference>
<accession>A0ABP6TG42</accession>
<proteinExistence type="predicted"/>
<organism evidence="6 7">
    <name type="scientific">Streptomyces prasinosporus</name>
    <dbReference type="NCBI Taxonomy" id="68256"/>
    <lineage>
        <taxon>Bacteria</taxon>
        <taxon>Bacillati</taxon>
        <taxon>Actinomycetota</taxon>
        <taxon>Actinomycetes</taxon>
        <taxon>Kitasatosporales</taxon>
        <taxon>Streptomycetaceae</taxon>
        <taxon>Streptomyces</taxon>
        <taxon>Streptomyces albogriseolus group</taxon>
    </lineage>
</organism>
<evidence type="ECO:0000313" key="6">
    <source>
        <dbReference type="EMBL" id="GAA3494140.1"/>
    </source>
</evidence>
<dbReference type="PANTHER" id="PTHR43214">
    <property type="entry name" value="TWO-COMPONENT RESPONSE REGULATOR"/>
    <property type="match status" value="1"/>
</dbReference>
<keyword evidence="2" id="KW-0238">DNA-binding</keyword>
<keyword evidence="3" id="KW-0804">Transcription</keyword>
<dbReference type="RefSeq" id="WP_093769440.1">
    <property type="nucleotide sequence ID" value="NZ_BAAAXF010000014.1"/>
</dbReference>
<dbReference type="EMBL" id="BAAAXF010000014">
    <property type="protein sequence ID" value="GAA3494140.1"/>
    <property type="molecule type" value="Genomic_DNA"/>
</dbReference>
<comment type="caution">
    <text evidence="6">The sequence shown here is derived from an EMBL/GenBank/DDBJ whole genome shotgun (WGS) entry which is preliminary data.</text>
</comment>
<dbReference type="Proteomes" id="UP001501455">
    <property type="component" value="Unassembled WGS sequence"/>
</dbReference>
<dbReference type="InterPro" id="IPR036388">
    <property type="entry name" value="WH-like_DNA-bd_sf"/>
</dbReference>
<dbReference type="InterPro" id="IPR000792">
    <property type="entry name" value="Tscrpt_reg_LuxR_C"/>
</dbReference>
<dbReference type="PROSITE" id="PS00622">
    <property type="entry name" value="HTH_LUXR_1"/>
    <property type="match status" value="1"/>
</dbReference>
<gene>
    <name evidence="6" type="ORF">GCM10019016_012390</name>
</gene>
<dbReference type="InterPro" id="IPR016032">
    <property type="entry name" value="Sig_transdc_resp-reg_C-effctor"/>
</dbReference>
<dbReference type="SUPFAM" id="SSF46894">
    <property type="entry name" value="C-terminal effector domain of the bipartite response regulators"/>
    <property type="match status" value="1"/>
</dbReference>
<evidence type="ECO:0000256" key="2">
    <source>
        <dbReference type="ARBA" id="ARBA00023125"/>
    </source>
</evidence>
<evidence type="ECO:0000256" key="3">
    <source>
        <dbReference type="ARBA" id="ARBA00023163"/>
    </source>
</evidence>
<feature type="compositionally biased region" description="Low complexity" evidence="4">
    <location>
        <begin position="146"/>
        <end position="165"/>
    </location>
</feature>
<dbReference type="Gene3D" id="3.40.50.2300">
    <property type="match status" value="1"/>
</dbReference>
<protein>
    <submittedName>
        <fullName evidence="6">Response regulator transcription factor</fullName>
    </submittedName>
</protein>
<keyword evidence="1" id="KW-0805">Transcription regulation</keyword>
<dbReference type="PROSITE" id="PS50043">
    <property type="entry name" value="HTH_LUXR_2"/>
    <property type="match status" value="1"/>
</dbReference>
<dbReference type="CDD" id="cd06170">
    <property type="entry name" value="LuxR_C_like"/>
    <property type="match status" value="1"/>
</dbReference>
<feature type="domain" description="HTH luxR-type" evidence="5">
    <location>
        <begin position="165"/>
        <end position="230"/>
    </location>
</feature>